<feature type="chain" id="PRO_5020853982" evidence="10">
    <location>
        <begin position="31"/>
        <end position="741"/>
    </location>
</feature>
<evidence type="ECO:0000259" key="11">
    <source>
        <dbReference type="SMART" id="SM00965"/>
    </source>
</evidence>
<reference evidence="12 13" key="1">
    <citation type="submission" date="2019-03" db="EMBL/GenBank/DDBJ databases">
        <title>Genomic Encyclopedia of Type Strains, Phase IV (KMG-IV): sequencing the most valuable type-strain genomes for metagenomic binning, comparative biology and taxonomic classification.</title>
        <authorList>
            <person name="Goeker M."/>
        </authorList>
    </citation>
    <scope>NUCLEOTIDE SEQUENCE [LARGE SCALE GENOMIC DNA]</scope>
    <source>
        <strain evidence="12 13">DSM 21944</strain>
    </source>
</reference>
<comment type="caution">
    <text evidence="12">The sequence shown here is derived from an EMBL/GenBank/DDBJ whole genome shotgun (WGS) entry which is preliminary data.</text>
</comment>
<keyword evidence="5" id="KW-0472">Membrane</keyword>
<keyword evidence="13" id="KW-1185">Reference proteome</keyword>
<comment type="similarity">
    <text evidence="7">Belongs to the bacterial secretin family.</text>
</comment>
<dbReference type="RefSeq" id="WP_205985018.1">
    <property type="nucleotide sequence ID" value="NZ_JBHLWF010000007.1"/>
</dbReference>
<evidence type="ECO:0000256" key="6">
    <source>
        <dbReference type="ARBA" id="ARBA00023237"/>
    </source>
</evidence>
<dbReference type="PRINTS" id="PR00811">
    <property type="entry name" value="BCTERIALGSPD"/>
</dbReference>
<evidence type="ECO:0000313" key="12">
    <source>
        <dbReference type="EMBL" id="TCT00321.1"/>
    </source>
</evidence>
<dbReference type="GO" id="GO:0009306">
    <property type="term" value="P:protein secretion"/>
    <property type="evidence" value="ECO:0007669"/>
    <property type="project" value="InterPro"/>
</dbReference>
<dbReference type="Proteomes" id="UP000294599">
    <property type="component" value="Unassembled WGS sequence"/>
</dbReference>
<keyword evidence="6" id="KW-0998">Cell outer membrane</keyword>
<dbReference type="InterPro" id="IPR038591">
    <property type="entry name" value="NolW-like_sf"/>
</dbReference>
<dbReference type="Gene3D" id="2.60.40.3500">
    <property type="match status" value="1"/>
</dbReference>
<evidence type="ECO:0000256" key="3">
    <source>
        <dbReference type="ARBA" id="ARBA00022729"/>
    </source>
</evidence>
<proteinExistence type="inferred from homology"/>
<dbReference type="InterPro" id="IPR004846">
    <property type="entry name" value="T2SS/T3SS_dom"/>
</dbReference>
<keyword evidence="4" id="KW-0653">Protein transport</keyword>
<feature type="domain" description="Secretin/TonB short N-terminal" evidence="11">
    <location>
        <begin position="305"/>
        <end position="353"/>
    </location>
</feature>
<feature type="region of interest" description="Disordered" evidence="9">
    <location>
        <begin position="402"/>
        <end position="421"/>
    </location>
</feature>
<dbReference type="AlphaFoldDB" id="A0A4R3LKC8"/>
<dbReference type="InterPro" id="IPR021731">
    <property type="entry name" value="AMIN_dom"/>
</dbReference>
<dbReference type="SMART" id="SM00965">
    <property type="entry name" value="STN"/>
    <property type="match status" value="1"/>
</dbReference>
<dbReference type="InterPro" id="IPR005644">
    <property type="entry name" value="NolW-like"/>
</dbReference>
<organism evidence="12 13">
    <name type="scientific">Pseudofulvimonas gallinarii</name>
    <dbReference type="NCBI Taxonomy" id="634155"/>
    <lineage>
        <taxon>Bacteria</taxon>
        <taxon>Pseudomonadati</taxon>
        <taxon>Pseudomonadota</taxon>
        <taxon>Gammaproteobacteria</taxon>
        <taxon>Lysobacterales</taxon>
        <taxon>Rhodanobacteraceae</taxon>
        <taxon>Pseudofulvimonas</taxon>
    </lineage>
</organism>
<dbReference type="InterPro" id="IPR051808">
    <property type="entry name" value="Type_IV_pilus_biogenesis"/>
</dbReference>
<keyword evidence="2 8" id="KW-0813">Transport</keyword>
<evidence type="ECO:0000256" key="5">
    <source>
        <dbReference type="ARBA" id="ARBA00023136"/>
    </source>
</evidence>
<dbReference type="Pfam" id="PF07660">
    <property type="entry name" value="STN"/>
    <property type="match status" value="1"/>
</dbReference>
<evidence type="ECO:0000256" key="1">
    <source>
        <dbReference type="ARBA" id="ARBA00004370"/>
    </source>
</evidence>
<dbReference type="Gene3D" id="3.30.1370.130">
    <property type="match status" value="1"/>
</dbReference>
<dbReference type="PANTHER" id="PTHR30604:SF1">
    <property type="entry name" value="DNA UTILIZATION PROTEIN HOFQ"/>
    <property type="match status" value="1"/>
</dbReference>
<comment type="subcellular location">
    <subcellularLocation>
        <location evidence="8">Cell outer membrane</location>
    </subcellularLocation>
    <subcellularLocation>
        <location evidence="1">Membrane</location>
    </subcellularLocation>
</comment>
<dbReference type="EMBL" id="SMAF01000003">
    <property type="protein sequence ID" value="TCT00321.1"/>
    <property type="molecule type" value="Genomic_DNA"/>
</dbReference>
<evidence type="ECO:0000256" key="8">
    <source>
        <dbReference type="RuleBase" id="RU004004"/>
    </source>
</evidence>
<dbReference type="Pfam" id="PF03958">
    <property type="entry name" value="Secretin_N"/>
    <property type="match status" value="1"/>
</dbReference>
<dbReference type="InterPro" id="IPR001775">
    <property type="entry name" value="GspD/PilQ"/>
</dbReference>
<accession>A0A4R3LKC8</accession>
<evidence type="ECO:0000256" key="7">
    <source>
        <dbReference type="RuleBase" id="RU004003"/>
    </source>
</evidence>
<evidence type="ECO:0000256" key="2">
    <source>
        <dbReference type="ARBA" id="ARBA00022448"/>
    </source>
</evidence>
<keyword evidence="3 10" id="KW-0732">Signal</keyword>
<dbReference type="Pfam" id="PF11741">
    <property type="entry name" value="AMIN"/>
    <property type="match status" value="2"/>
</dbReference>
<evidence type="ECO:0000256" key="4">
    <source>
        <dbReference type="ARBA" id="ARBA00022927"/>
    </source>
</evidence>
<dbReference type="Gene3D" id="2.60.40.3470">
    <property type="match status" value="1"/>
</dbReference>
<dbReference type="GO" id="GO:0009279">
    <property type="term" value="C:cell outer membrane"/>
    <property type="evidence" value="ECO:0007669"/>
    <property type="project" value="UniProtKB-SubCell"/>
</dbReference>
<dbReference type="InterPro" id="IPR013355">
    <property type="entry name" value="Pilus_4_PilQ"/>
</dbReference>
<evidence type="ECO:0000313" key="13">
    <source>
        <dbReference type="Proteomes" id="UP000294599"/>
    </source>
</evidence>
<dbReference type="Pfam" id="PF00263">
    <property type="entry name" value="Secretin"/>
    <property type="match status" value="1"/>
</dbReference>
<evidence type="ECO:0000256" key="10">
    <source>
        <dbReference type="SAM" id="SignalP"/>
    </source>
</evidence>
<sequence>MTALTSPQKRFRSRLGLALIALLAAMPAFAANVLQSVSYTAISGGRIDIRLDLANGTIDSRDFATDSPARIAVDLLDTSNAWRDRRLPVGSGAVSAVSAVESGGRTRLVVDLLRPASYSLRQEGTALLLTVDPGVSAGGSAALAAVTDPTKRAAIATSNELDRVDFRRGKDGEGRIQFVFTGENVAADMRELGNRLQLELANVRVPERNARRLDVTDFATPVQFVDIKPVGDSGARIEIGTSGSVETLAYQTGSEYVVEVAPKREVSAAERRNRPPEYAGQRVTFNFQDIPVRSVLQLIADVSELNVVVADSVQGNITLRLVNVPWDQALDIILQAKGLDKRSQGNVIWVAPQQEIATREKEMEDARIAIEERAELVTDYIPVSFGNAEDIAKLLTVESQQTQGASGSGGGSQSRGFLSPRGSVSFDRRTNTLLVSDIPSKIQEIRELVALLDRPVQQVLIESRIVIANENFARELGARFGISGAKEDGNGNVFSTAGSAAGTDRMSAMAVRNRYTGVSRGLPVYVAPEEPGDPMPSPGLGERLNFNLPVQTAGAGSFALAILGADYLLDLELSALQAEGRGEVVSNPRVITANQQEAIIKQGDEIGYQTTQVSGGVAQTTVNFKEVVLELKVTPTITNDGRVFLALAVKKDEVAELLQTPQGVVPAITKREINTAVLVQDAETVVLGGVYEISSREDLQKVPFLGDVPLLGNLFRNKNKSTSKAELLIFVTPKLLRDTLQ</sequence>
<name>A0A4R3LKC8_9GAMM</name>
<feature type="signal peptide" evidence="10">
    <location>
        <begin position="1"/>
        <end position="30"/>
    </location>
</feature>
<dbReference type="NCBIfam" id="TIGR02515">
    <property type="entry name" value="IV_pilus_PilQ"/>
    <property type="match status" value="1"/>
</dbReference>
<evidence type="ECO:0000256" key="9">
    <source>
        <dbReference type="SAM" id="MobiDB-lite"/>
    </source>
</evidence>
<gene>
    <name evidence="12" type="ORF">EDC25_10389</name>
</gene>
<dbReference type="PANTHER" id="PTHR30604">
    <property type="entry name" value="PROTEIN TRANSPORT PROTEIN HOFQ"/>
    <property type="match status" value="1"/>
</dbReference>
<dbReference type="Gene3D" id="3.30.1370.120">
    <property type="match status" value="1"/>
</dbReference>
<protein>
    <submittedName>
        <fullName evidence="12">Type IV pilus assembly protein PilQ</fullName>
    </submittedName>
</protein>
<dbReference type="InterPro" id="IPR011662">
    <property type="entry name" value="Secretin/TonB_short_N"/>
</dbReference>